<comment type="caution">
    <text evidence="2">The sequence shown here is derived from an EMBL/GenBank/DDBJ whole genome shotgun (WGS) entry which is preliminary data.</text>
</comment>
<dbReference type="EMBL" id="JARKIB010000161">
    <property type="protein sequence ID" value="KAJ7730145.1"/>
    <property type="molecule type" value="Genomic_DNA"/>
</dbReference>
<gene>
    <name evidence="2" type="ORF">B0H16DRAFT_1427888</name>
</gene>
<organism evidence="2 3">
    <name type="scientific">Mycena metata</name>
    <dbReference type="NCBI Taxonomy" id="1033252"/>
    <lineage>
        <taxon>Eukaryota</taxon>
        <taxon>Fungi</taxon>
        <taxon>Dikarya</taxon>
        <taxon>Basidiomycota</taxon>
        <taxon>Agaricomycotina</taxon>
        <taxon>Agaricomycetes</taxon>
        <taxon>Agaricomycetidae</taxon>
        <taxon>Agaricales</taxon>
        <taxon>Marasmiineae</taxon>
        <taxon>Mycenaceae</taxon>
        <taxon>Mycena</taxon>
    </lineage>
</organism>
<protein>
    <submittedName>
        <fullName evidence="2">Uncharacterized protein</fullName>
    </submittedName>
</protein>
<keyword evidence="3" id="KW-1185">Reference proteome</keyword>
<dbReference type="Proteomes" id="UP001215598">
    <property type="component" value="Unassembled WGS sequence"/>
</dbReference>
<proteinExistence type="predicted"/>
<accession>A0AAD7HXV8</accession>
<reference evidence="2" key="1">
    <citation type="submission" date="2023-03" db="EMBL/GenBank/DDBJ databases">
        <title>Massive genome expansion in bonnet fungi (Mycena s.s.) driven by repeated elements and novel gene families across ecological guilds.</title>
        <authorList>
            <consortium name="Lawrence Berkeley National Laboratory"/>
            <person name="Harder C.B."/>
            <person name="Miyauchi S."/>
            <person name="Viragh M."/>
            <person name="Kuo A."/>
            <person name="Thoen E."/>
            <person name="Andreopoulos B."/>
            <person name="Lu D."/>
            <person name="Skrede I."/>
            <person name="Drula E."/>
            <person name="Henrissat B."/>
            <person name="Morin E."/>
            <person name="Kohler A."/>
            <person name="Barry K."/>
            <person name="LaButti K."/>
            <person name="Morin E."/>
            <person name="Salamov A."/>
            <person name="Lipzen A."/>
            <person name="Mereny Z."/>
            <person name="Hegedus B."/>
            <person name="Baldrian P."/>
            <person name="Stursova M."/>
            <person name="Weitz H."/>
            <person name="Taylor A."/>
            <person name="Grigoriev I.V."/>
            <person name="Nagy L.G."/>
            <person name="Martin F."/>
            <person name="Kauserud H."/>
        </authorList>
    </citation>
    <scope>NUCLEOTIDE SEQUENCE</scope>
    <source>
        <strain evidence="2">CBHHK182m</strain>
    </source>
</reference>
<name>A0AAD7HXV8_9AGAR</name>
<dbReference type="AlphaFoldDB" id="A0AAD7HXV8"/>
<evidence type="ECO:0000313" key="3">
    <source>
        <dbReference type="Proteomes" id="UP001215598"/>
    </source>
</evidence>
<feature type="region of interest" description="Disordered" evidence="1">
    <location>
        <begin position="1"/>
        <end position="20"/>
    </location>
</feature>
<evidence type="ECO:0000313" key="2">
    <source>
        <dbReference type="EMBL" id="KAJ7730145.1"/>
    </source>
</evidence>
<evidence type="ECO:0000256" key="1">
    <source>
        <dbReference type="SAM" id="MobiDB-lite"/>
    </source>
</evidence>
<sequence length="523" mass="58424">MSNQSQNRFRDSNHNRKQRPLYVVQPFPDAPPGVAIIPFKDFHGQGIQPALDPDGIERDFLGIPTVELHFKHDTDVSKTNPDRRTSGPPLLRRDWWEDWTQDEHLQMHGPYDQAIPAVQRLRIASSHFQKSRRFPKDVYKQLWESTFKIYAGISGTVPVWQRASDPPYGENVSDDEFEDERSMKPLLPREPYELYHVRPPVVENDAQIQVLLDAAHQKKNARAERFIADPAKTIQIYLSSYMVNNGVVLSDRNLVNGPHLLRFFVNFLLRNQVFLAEDACAESLKCALDVIDLAATELPLTSRISKALPDDFSAACQKCWGSSTNGYVAVPDLFESALLAENIEVVKSEDVLPHDADTPPVADEGEWSNTIPTTDWQPAPSATLLALFGPTTLPMAHTLGAVERSVRRILFINPPDDTNNTAAAGGQALFARMCAVEMGPWLNCQPEDTALILRAGNKPHALENRITLLVSPSVAEHLKIGMGIGGDWVQLACLSPEEGGSQSGEDIWFLERLTSVLPSYWLV</sequence>